<dbReference type="InterPro" id="IPR000305">
    <property type="entry name" value="GIY-YIG_endonuc"/>
</dbReference>
<dbReference type="AlphaFoldDB" id="A0A1Z4GRW2"/>
<reference evidence="2 3" key="1">
    <citation type="submission" date="2017-06" db="EMBL/GenBank/DDBJ databases">
        <title>Genome sequencing of cyanobaciteial culture collection at National Institute for Environmental Studies (NIES).</title>
        <authorList>
            <person name="Hirose Y."/>
            <person name="Shimura Y."/>
            <person name="Fujisawa T."/>
            <person name="Nakamura Y."/>
            <person name="Kawachi M."/>
        </authorList>
    </citation>
    <scope>NUCLEOTIDE SEQUENCE [LARGE SCALE GENOMIC DNA]</scope>
    <source>
        <strain evidence="2 3">NIES-21</strain>
        <plasmid evidence="3">Plasmid3 dna</plasmid>
    </source>
</reference>
<proteinExistence type="predicted"/>
<evidence type="ECO:0000313" key="2">
    <source>
        <dbReference type="EMBL" id="BAY20244.1"/>
    </source>
</evidence>
<evidence type="ECO:0000259" key="1">
    <source>
        <dbReference type="PROSITE" id="PS50164"/>
    </source>
</evidence>
<dbReference type="SUPFAM" id="SSF82771">
    <property type="entry name" value="GIY-YIG endonuclease"/>
    <property type="match status" value="1"/>
</dbReference>
<geneLocation type="plasmid" evidence="3">
    <name>Plasmid3 dna</name>
</geneLocation>
<name>A0A1Z4GRW2_9CYAN</name>
<dbReference type="EMBL" id="AP018177">
    <property type="protein sequence ID" value="BAY20244.1"/>
    <property type="molecule type" value="Genomic_DNA"/>
</dbReference>
<protein>
    <recommendedName>
        <fullName evidence="1">GIY-YIG domain-containing protein</fullName>
    </recommendedName>
</protein>
<sequence length="176" mass="20606">MSESPRKDNFNIDKLEKFVDILLDNPHLFYDLFNPGYAPPLSIRDFACLPDMPGIYIVAATNSQALDEICQIVYIGVATKSIKKRWAKHHKLEFFYFLERMVKGFKQFKDIEDGKFYLGIFCWVNPFASAKFLLSFENLLINRINPPANYLKVGKNRDAEIEEDFLKFLKYLETEN</sequence>
<keyword evidence="3" id="KW-1185">Reference proteome</keyword>
<organism evidence="2 3">
    <name type="scientific">Anabaenopsis circularis NIES-21</name>
    <dbReference type="NCBI Taxonomy" id="1085406"/>
    <lineage>
        <taxon>Bacteria</taxon>
        <taxon>Bacillati</taxon>
        <taxon>Cyanobacteriota</taxon>
        <taxon>Cyanophyceae</taxon>
        <taxon>Nostocales</taxon>
        <taxon>Nodulariaceae</taxon>
        <taxon>Anabaenopsis</taxon>
    </lineage>
</organism>
<dbReference type="Proteomes" id="UP000218287">
    <property type="component" value="Plasmid Plasmid3 dna"/>
</dbReference>
<dbReference type="InterPro" id="IPR035901">
    <property type="entry name" value="GIY-YIG_endonuc_sf"/>
</dbReference>
<feature type="domain" description="GIY-YIG" evidence="1">
    <location>
        <begin position="51"/>
        <end position="150"/>
    </location>
</feature>
<dbReference type="OrthoDB" id="468458at2"/>
<keyword evidence="2" id="KW-0614">Plasmid</keyword>
<gene>
    <name evidence="2" type="ORF">NIES21_61140</name>
</gene>
<evidence type="ECO:0000313" key="3">
    <source>
        <dbReference type="Proteomes" id="UP000218287"/>
    </source>
</evidence>
<accession>A0A1Z4GRW2</accession>
<dbReference type="PROSITE" id="PS50164">
    <property type="entry name" value="GIY_YIG"/>
    <property type="match status" value="1"/>
</dbReference>